<dbReference type="KEGG" id="rlc:K227x_37720"/>
<dbReference type="PANTHER" id="PTHR42941">
    <property type="entry name" value="SLL1037 PROTEIN"/>
    <property type="match status" value="1"/>
</dbReference>
<keyword evidence="2" id="KW-1185">Reference proteome</keyword>
<evidence type="ECO:0000313" key="1">
    <source>
        <dbReference type="EMBL" id="QDT05372.1"/>
    </source>
</evidence>
<dbReference type="Proteomes" id="UP000318538">
    <property type="component" value="Chromosome"/>
</dbReference>
<protein>
    <recommendedName>
        <fullName evidence="3">NMT1/THI5 like protein</fullName>
    </recommendedName>
</protein>
<organism evidence="1 2">
    <name type="scientific">Rubripirellula lacrimiformis</name>
    <dbReference type="NCBI Taxonomy" id="1930273"/>
    <lineage>
        <taxon>Bacteria</taxon>
        <taxon>Pseudomonadati</taxon>
        <taxon>Planctomycetota</taxon>
        <taxon>Planctomycetia</taxon>
        <taxon>Pirellulales</taxon>
        <taxon>Pirellulaceae</taxon>
        <taxon>Rubripirellula</taxon>
    </lineage>
</organism>
<dbReference type="SUPFAM" id="SSF53850">
    <property type="entry name" value="Periplasmic binding protein-like II"/>
    <property type="match status" value="1"/>
</dbReference>
<evidence type="ECO:0008006" key="3">
    <source>
        <dbReference type="Google" id="ProtNLM"/>
    </source>
</evidence>
<sequence length="432" mass="47542">MAVGLLLMLGIGGWLYSNPSTTTVVISTGSEGGVYHKVGTLIGDALHQRIPEVHCTIDPSVGSTENIARLEAGTTDVAIVQNDAVASQRVRSLAMLYTESLHLVCRREAQITCLNDLVSHQTNLGSTSGGTSQLVNELLSFAQIQLPESMQTRVGFTEAETMLVSGQLDAAFFLVGVGSDIIQRLLADPRFELVPIQLRASGASDSFFADKAFIDGFQTRYPYATYREIPLMAYQGKPTRPVASIGIGAVLVCRDDWDQELARVLVQAVFAHKAVLGRKISLLTNIDETTSQSSLQFPLHLGADAYYRRNEPGYLAENAESIGLLITLALLTASGLHGAKKWIDQNRKNRVDVYYARVQETDTLTRQATTPDDLAKCEERLRLIEAQACDELIAERLDADHSYVILQNMLIRCHTDLDRKRPPPWQQTEPKA</sequence>
<evidence type="ECO:0000313" key="2">
    <source>
        <dbReference type="Proteomes" id="UP000318538"/>
    </source>
</evidence>
<dbReference type="InterPro" id="IPR011852">
    <property type="entry name" value="TRAP_TAXI"/>
</dbReference>
<proteinExistence type="predicted"/>
<dbReference type="AlphaFoldDB" id="A0A517NE24"/>
<reference evidence="1 2" key="1">
    <citation type="submission" date="2019-02" db="EMBL/GenBank/DDBJ databases">
        <title>Deep-cultivation of Planctomycetes and their phenomic and genomic characterization uncovers novel biology.</title>
        <authorList>
            <person name="Wiegand S."/>
            <person name="Jogler M."/>
            <person name="Boedeker C."/>
            <person name="Pinto D."/>
            <person name="Vollmers J."/>
            <person name="Rivas-Marin E."/>
            <person name="Kohn T."/>
            <person name="Peeters S.H."/>
            <person name="Heuer A."/>
            <person name="Rast P."/>
            <person name="Oberbeckmann S."/>
            <person name="Bunk B."/>
            <person name="Jeske O."/>
            <person name="Meyerdierks A."/>
            <person name="Storesund J.E."/>
            <person name="Kallscheuer N."/>
            <person name="Luecker S."/>
            <person name="Lage O.M."/>
            <person name="Pohl T."/>
            <person name="Merkel B.J."/>
            <person name="Hornburger P."/>
            <person name="Mueller R.-W."/>
            <person name="Bruemmer F."/>
            <person name="Labrenz M."/>
            <person name="Spormann A.M."/>
            <person name="Op den Camp H."/>
            <person name="Overmann J."/>
            <person name="Amann R."/>
            <person name="Jetten M.S.M."/>
            <person name="Mascher T."/>
            <person name="Medema M.H."/>
            <person name="Devos D.P."/>
            <person name="Kaster A.-K."/>
            <person name="Ovreas L."/>
            <person name="Rohde M."/>
            <person name="Galperin M.Y."/>
            <person name="Jogler C."/>
        </authorList>
    </citation>
    <scope>NUCLEOTIDE SEQUENCE [LARGE SCALE GENOMIC DNA]</scope>
    <source>
        <strain evidence="1 2">K22_7</strain>
    </source>
</reference>
<dbReference type="PANTHER" id="PTHR42941:SF1">
    <property type="entry name" value="SLL1037 PROTEIN"/>
    <property type="match status" value="1"/>
</dbReference>
<dbReference type="EMBL" id="CP036525">
    <property type="protein sequence ID" value="QDT05372.1"/>
    <property type="molecule type" value="Genomic_DNA"/>
</dbReference>
<dbReference type="NCBIfam" id="TIGR02122">
    <property type="entry name" value="TRAP_TAXI"/>
    <property type="match status" value="1"/>
</dbReference>
<gene>
    <name evidence="1" type="ORF">K227x_37720</name>
</gene>
<dbReference type="Pfam" id="PF16868">
    <property type="entry name" value="NMT1_3"/>
    <property type="match status" value="1"/>
</dbReference>
<accession>A0A517NE24</accession>
<name>A0A517NE24_9BACT</name>
<dbReference type="Gene3D" id="3.40.190.10">
    <property type="entry name" value="Periplasmic binding protein-like II"/>
    <property type="match status" value="2"/>
</dbReference>
<dbReference type="OrthoDB" id="252197at2"/>